<evidence type="ECO:0000256" key="1">
    <source>
        <dbReference type="ARBA" id="ARBA00004123"/>
    </source>
</evidence>
<evidence type="ECO:0000313" key="13">
    <source>
        <dbReference type="Proteomes" id="UP000221080"/>
    </source>
</evidence>
<dbReference type="InterPro" id="IPR052035">
    <property type="entry name" value="ZnF_BED_domain_contain"/>
</dbReference>
<feature type="region of interest" description="Disordered" evidence="10">
    <location>
        <begin position="469"/>
        <end position="503"/>
    </location>
</feature>
<evidence type="ECO:0000256" key="4">
    <source>
        <dbReference type="ARBA" id="ARBA00022833"/>
    </source>
</evidence>
<dbReference type="GeneID" id="108259338"/>
<dbReference type="PANTHER" id="PTHR46481">
    <property type="entry name" value="ZINC FINGER BED DOMAIN-CONTAINING PROTEIN 4"/>
    <property type="match status" value="1"/>
</dbReference>
<dbReference type="PROSITE" id="PS50950">
    <property type="entry name" value="ZF_THAP"/>
    <property type="match status" value="1"/>
</dbReference>
<name>A0A2D0Q696_ICTPU</name>
<evidence type="ECO:0000256" key="6">
    <source>
        <dbReference type="ARBA" id="ARBA00023125"/>
    </source>
</evidence>
<dbReference type="SUPFAM" id="SSF140996">
    <property type="entry name" value="Hermes dimerisation domain"/>
    <property type="match status" value="1"/>
</dbReference>
<evidence type="ECO:0000256" key="5">
    <source>
        <dbReference type="ARBA" id="ARBA00023015"/>
    </source>
</evidence>
<dbReference type="GO" id="GO:0009791">
    <property type="term" value="P:post-embryonic development"/>
    <property type="evidence" value="ECO:0007669"/>
    <property type="project" value="UniProtKB-ARBA"/>
</dbReference>
<dbReference type="SUPFAM" id="SSF57667">
    <property type="entry name" value="beta-beta-alpha zinc fingers"/>
    <property type="match status" value="1"/>
</dbReference>
<dbReference type="InterPro" id="IPR003656">
    <property type="entry name" value="Znf_BED"/>
</dbReference>
<evidence type="ECO:0000256" key="3">
    <source>
        <dbReference type="ARBA" id="ARBA00022771"/>
    </source>
</evidence>
<dbReference type="CTD" id="120534"/>
<dbReference type="InterPro" id="IPR006612">
    <property type="entry name" value="THAP_Znf"/>
</dbReference>
<dbReference type="InterPro" id="IPR012337">
    <property type="entry name" value="RNaseH-like_sf"/>
</dbReference>
<dbReference type="PANTHER" id="PTHR46481:SF10">
    <property type="entry name" value="ZINC FINGER BED DOMAIN-CONTAINING PROTEIN 39"/>
    <property type="match status" value="1"/>
</dbReference>
<feature type="region of interest" description="Disordered" evidence="10">
    <location>
        <begin position="682"/>
        <end position="748"/>
    </location>
</feature>
<keyword evidence="6 9" id="KW-0238">DNA-binding</keyword>
<evidence type="ECO:0000313" key="14">
    <source>
        <dbReference type="RefSeq" id="XP_017314223.1"/>
    </source>
</evidence>
<evidence type="ECO:0000256" key="7">
    <source>
        <dbReference type="ARBA" id="ARBA00023163"/>
    </source>
</evidence>
<dbReference type="SUPFAM" id="SSF53098">
    <property type="entry name" value="Ribonuclease H-like"/>
    <property type="match status" value="1"/>
</dbReference>
<keyword evidence="7" id="KW-0804">Transcription</keyword>
<evidence type="ECO:0000256" key="10">
    <source>
        <dbReference type="SAM" id="MobiDB-lite"/>
    </source>
</evidence>
<gene>
    <name evidence="14" type="primary">arl14ep</name>
</gene>
<comment type="subcellular location">
    <subcellularLocation>
        <location evidence="1">Nucleus</location>
    </subcellularLocation>
</comment>
<keyword evidence="3 9" id="KW-0863">Zinc-finger</keyword>
<dbReference type="OrthoDB" id="10057873at2759"/>
<dbReference type="Pfam" id="PF14949">
    <property type="entry name" value="ARF7EP_C"/>
    <property type="match status" value="1"/>
</dbReference>
<feature type="domain" description="THAP-type" evidence="12">
    <location>
        <begin position="591"/>
        <end position="672"/>
    </location>
</feature>
<dbReference type="KEGG" id="ipu:108259338"/>
<dbReference type="SMART" id="SM00614">
    <property type="entry name" value="ZnF_BED"/>
    <property type="match status" value="1"/>
</dbReference>
<accession>A0A2D0Q696</accession>
<feature type="domain" description="BED-type" evidence="11">
    <location>
        <begin position="1"/>
        <end position="57"/>
    </location>
</feature>
<dbReference type="Proteomes" id="UP000221080">
    <property type="component" value="Chromosome 27"/>
</dbReference>
<dbReference type="Pfam" id="PF05485">
    <property type="entry name" value="THAP"/>
    <property type="match status" value="1"/>
</dbReference>
<organism evidence="13 14">
    <name type="scientific">Ictalurus punctatus</name>
    <name type="common">Channel catfish</name>
    <name type="synonym">Silurus punctatus</name>
    <dbReference type="NCBI Taxonomy" id="7998"/>
    <lineage>
        <taxon>Eukaryota</taxon>
        <taxon>Metazoa</taxon>
        <taxon>Chordata</taxon>
        <taxon>Craniata</taxon>
        <taxon>Vertebrata</taxon>
        <taxon>Euteleostomi</taxon>
        <taxon>Actinopterygii</taxon>
        <taxon>Neopterygii</taxon>
        <taxon>Teleostei</taxon>
        <taxon>Ostariophysi</taxon>
        <taxon>Siluriformes</taxon>
        <taxon>Ictaluridae</taxon>
        <taxon>Ictalurus</taxon>
    </lineage>
</organism>
<feature type="compositionally biased region" description="Basic and acidic residues" evidence="10">
    <location>
        <begin position="713"/>
        <end position="726"/>
    </location>
</feature>
<dbReference type="SMART" id="SM00692">
    <property type="entry name" value="DM3"/>
    <property type="match status" value="1"/>
</dbReference>
<proteinExistence type="predicted"/>
<dbReference type="SUPFAM" id="SSF57716">
    <property type="entry name" value="Glucocorticoid receptor-like (DNA-binding domain)"/>
    <property type="match status" value="1"/>
</dbReference>
<dbReference type="RefSeq" id="XP_017314223.1">
    <property type="nucleotide sequence ID" value="XM_017458734.3"/>
</dbReference>
<keyword evidence="13" id="KW-1185">Reference proteome</keyword>
<evidence type="ECO:0000256" key="9">
    <source>
        <dbReference type="PROSITE-ProRule" id="PRU00309"/>
    </source>
</evidence>
<protein>
    <submittedName>
        <fullName evidence="14">ARL14 effector protein</fullName>
    </submittedName>
</protein>
<feature type="compositionally biased region" description="Basic and acidic residues" evidence="10">
    <location>
        <begin position="488"/>
        <end position="500"/>
    </location>
</feature>
<dbReference type="GO" id="GO:0003677">
    <property type="term" value="F:DNA binding"/>
    <property type="evidence" value="ECO:0007669"/>
    <property type="project" value="UniProtKB-UniRule"/>
</dbReference>
<dbReference type="GO" id="GO:0046983">
    <property type="term" value="F:protein dimerization activity"/>
    <property type="evidence" value="ECO:0007669"/>
    <property type="project" value="InterPro"/>
</dbReference>
<dbReference type="AlphaFoldDB" id="A0A2D0Q696"/>
<dbReference type="GO" id="GO:0005634">
    <property type="term" value="C:nucleus"/>
    <property type="evidence" value="ECO:0007669"/>
    <property type="project" value="UniProtKB-SubCell"/>
</dbReference>
<dbReference type="Pfam" id="PF05699">
    <property type="entry name" value="Dimer_Tnp_hAT"/>
    <property type="match status" value="1"/>
</dbReference>
<sequence length="823" mass="92271">MSAVWKHFKVSEKDGRMAVCRQCSAELSRGGTSGKTYSTTSLIYHLKSRHPEQYAEYEKDTGAAAAAKRKVPPSTPTPSVADFLEKAKKFANDSAKTKGITKKIMEFIALDDQAFSVVEDVGFRRLIDYIEPRYIMPSRRYFTDVCLPEMYNVISTHVHELLATDIAALSFTTDIWSSDVSPTSVLSLTAQWIDTDFKLQKVVLHSQELRGSHTATAISEAFANMFDTWRIDRSKVHVVVSDNARNMAEAMGDSDLKGIQCMAHTIQLAVNEGVMSQRSIADVIAIGRKIVGHFNHSPLAYARLQSIQEQFALPTKRLQQDVSTRWNSTYYMLESLFAQKRILAAYTADYDLPATFTAHQWVVIENVLSLLAPFEQLTKEISSSEASVADVIPFLAALKRLLNKEAEKDNGVKTTKSTLLEAVHTRFIQAASEPLYCIATVLDPRYKEHYLDVGTKQHTREIIQAELDSGKPLGDGQGMHCAGDGGDSAERKRSRTDEPRTASLSDMFDEILRENNPNARQRTSSTTQQLDGYLSEVPIPRSNNPLEYWRTNQGRFPDLAQMARRYLSAPCTSTDSERLFSAASHIIDEKRTRLECGKAEKLLFIKKNLPLFLNKFPISKPQLAEQWVRSLGRKNFVPTTNSCLCSDHFLPDCFRDYNGKQFLREDAVPTIFSHSAKEGADGTKIELRKNRGGLGTKEESRSGSISDGGKQQFPKERRQTTRDTGQKGKSGNDAYKRRGGAKVSSSDRQVMTAKSKVYDSRGLLISCGRDLCDCLDVDCMGCFYPCPECSSRKCGVECRCDRKWLYEQVEVEGGEIIRNKFAS</sequence>
<dbReference type="InterPro" id="IPR008906">
    <property type="entry name" value="HATC_C_dom"/>
</dbReference>
<keyword evidence="4" id="KW-0862">Zinc</keyword>
<keyword evidence="2" id="KW-0479">Metal-binding</keyword>
<dbReference type="InterPro" id="IPR036236">
    <property type="entry name" value="Znf_C2H2_sf"/>
</dbReference>
<evidence type="ECO:0000256" key="2">
    <source>
        <dbReference type="ARBA" id="ARBA00022723"/>
    </source>
</evidence>
<dbReference type="STRING" id="7998.ENSIPUP00000027013"/>
<evidence type="ECO:0000259" key="11">
    <source>
        <dbReference type="PROSITE" id="PS50808"/>
    </source>
</evidence>
<dbReference type="GO" id="GO:0008270">
    <property type="term" value="F:zinc ion binding"/>
    <property type="evidence" value="ECO:0007669"/>
    <property type="project" value="UniProtKB-KW"/>
</dbReference>
<dbReference type="InterPro" id="IPR029264">
    <property type="entry name" value="ARF7EP_C"/>
</dbReference>
<evidence type="ECO:0000256" key="8">
    <source>
        <dbReference type="ARBA" id="ARBA00023242"/>
    </source>
</evidence>
<evidence type="ECO:0000259" key="12">
    <source>
        <dbReference type="PROSITE" id="PS50950"/>
    </source>
</evidence>
<dbReference type="PROSITE" id="PS50808">
    <property type="entry name" value="ZF_BED"/>
    <property type="match status" value="1"/>
</dbReference>
<dbReference type="SMART" id="SM00980">
    <property type="entry name" value="THAP"/>
    <property type="match status" value="1"/>
</dbReference>
<keyword evidence="8" id="KW-0539">Nucleus</keyword>
<reference evidence="13" key="1">
    <citation type="journal article" date="2016" name="Nat. Commun.">
        <title>The channel catfish genome sequence provides insights into the evolution of scale formation in teleosts.</title>
        <authorList>
            <person name="Liu Z."/>
            <person name="Liu S."/>
            <person name="Yao J."/>
            <person name="Bao L."/>
            <person name="Zhang J."/>
            <person name="Li Y."/>
            <person name="Jiang C."/>
            <person name="Sun L."/>
            <person name="Wang R."/>
            <person name="Zhang Y."/>
            <person name="Zhou T."/>
            <person name="Zeng Q."/>
            <person name="Fu Q."/>
            <person name="Gao S."/>
            <person name="Li N."/>
            <person name="Koren S."/>
            <person name="Jiang Y."/>
            <person name="Zimin A."/>
            <person name="Xu P."/>
            <person name="Phillippy A.M."/>
            <person name="Geng X."/>
            <person name="Song L."/>
            <person name="Sun F."/>
            <person name="Li C."/>
            <person name="Wang X."/>
            <person name="Chen A."/>
            <person name="Jin Y."/>
            <person name="Yuan Z."/>
            <person name="Yang Y."/>
            <person name="Tan S."/>
            <person name="Peatman E."/>
            <person name="Lu J."/>
            <person name="Qin Z."/>
            <person name="Dunham R."/>
            <person name="Li Z."/>
            <person name="Sonstegard T."/>
            <person name="Feng J."/>
            <person name="Danzmann R.G."/>
            <person name="Schroeder S."/>
            <person name="Scheffler B."/>
            <person name="Duke M.V."/>
            <person name="Ballard L."/>
            <person name="Kucuktas H."/>
            <person name="Kaltenboeck L."/>
            <person name="Liu H."/>
            <person name="Armbruster J."/>
            <person name="Xie Y."/>
            <person name="Kirby M.L."/>
            <person name="Tian Y."/>
            <person name="Flanagan M.E."/>
            <person name="Mu W."/>
            <person name="Waldbieser G.C."/>
        </authorList>
    </citation>
    <scope>NUCLEOTIDE SEQUENCE [LARGE SCALE GENOMIC DNA]</scope>
    <source>
        <strain evidence="13">SDA103</strain>
    </source>
</reference>
<keyword evidence="5" id="KW-0805">Transcription regulation</keyword>
<reference evidence="14" key="2">
    <citation type="submission" date="2025-08" db="UniProtKB">
        <authorList>
            <consortium name="RefSeq"/>
        </authorList>
    </citation>
    <scope>IDENTIFICATION</scope>
    <source>
        <tissue evidence="14">Blood</tissue>
    </source>
</reference>
<dbReference type="Pfam" id="PF02892">
    <property type="entry name" value="zf-BED"/>
    <property type="match status" value="1"/>
</dbReference>